<keyword evidence="4 6" id="KW-1133">Transmembrane helix</keyword>
<feature type="domain" description="Major facilitator superfamily (MFS) profile" evidence="7">
    <location>
        <begin position="27"/>
        <end position="466"/>
    </location>
</feature>
<feature type="transmembrane region" description="Helical" evidence="6">
    <location>
        <begin position="216"/>
        <end position="241"/>
    </location>
</feature>
<organism evidence="8 9">
    <name type="scientific">Edaphobacter modestus</name>
    <dbReference type="NCBI Taxonomy" id="388466"/>
    <lineage>
        <taxon>Bacteria</taxon>
        <taxon>Pseudomonadati</taxon>
        <taxon>Acidobacteriota</taxon>
        <taxon>Terriglobia</taxon>
        <taxon>Terriglobales</taxon>
        <taxon>Acidobacteriaceae</taxon>
        <taxon>Edaphobacter</taxon>
    </lineage>
</organism>
<dbReference type="CDD" id="cd17321">
    <property type="entry name" value="MFS_MMR_MDR_like"/>
    <property type="match status" value="1"/>
</dbReference>
<dbReference type="OrthoDB" id="102502at2"/>
<reference evidence="8 9" key="1">
    <citation type="submission" date="2019-02" db="EMBL/GenBank/DDBJ databases">
        <title>Genomic Encyclopedia of Archaeal and Bacterial Type Strains, Phase II (KMG-II): from individual species to whole genera.</title>
        <authorList>
            <person name="Goeker M."/>
        </authorList>
    </citation>
    <scope>NUCLEOTIDE SEQUENCE [LARGE SCALE GENOMIC DNA]</scope>
    <source>
        <strain evidence="8 9">DSM 18101</strain>
    </source>
</reference>
<dbReference type="InterPro" id="IPR011701">
    <property type="entry name" value="MFS"/>
</dbReference>
<evidence type="ECO:0000256" key="3">
    <source>
        <dbReference type="ARBA" id="ARBA00022692"/>
    </source>
</evidence>
<comment type="caution">
    <text evidence="8">The sequence shown here is derived from an EMBL/GenBank/DDBJ whole genome shotgun (WGS) entry which is preliminary data.</text>
</comment>
<evidence type="ECO:0000259" key="7">
    <source>
        <dbReference type="PROSITE" id="PS50850"/>
    </source>
</evidence>
<dbReference type="PROSITE" id="PS50850">
    <property type="entry name" value="MFS"/>
    <property type="match status" value="1"/>
</dbReference>
<sequence length="470" mass="49848">MSVDLATGVEQAMETSSRHPAHFGFRFVTPLALGSTLNPINSTMISTALVAIARDYHASVAQTGWLIAGLYLTSAIAQPTMGRLADLFGPRRVYLFSLCVVTLAGIAGAIASSLGMLIAVRVLLGIGTSGAYPSAMRIFRTQADRIGADPPRVAMGFMSFAGTATTAIGPVLGGVLTGYFGWHSIFTVNLPLSLLTILLVLLWVPKDEQPAGSFVLLLEELDLIGIALFSAFLLSLMLFLMSLDHPMWLVLPVAAVFGVVLVIHSLRRKQPFIDVRMLVRNRPLTMTYLRIAAILLIVYCILYGFAQWLEAGAGFSSSKAGLVTLPMSLLAVVASLAGARTKGIRTPFIVSTAAALIGCLCLFLINHETPVWMIAAAVMLFGLPTGLASTATQAAVYIQAPVEEIGTASGLQRTATYIGAITSTSLLGLMYGQHATDHGLHRLAIVMGMLSAVLLVGTIVDRTLPRGHIG</sequence>
<feature type="transmembrane region" description="Helical" evidence="6">
    <location>
        <begin position="247"/>
        <end position="266"/>
    </location>
</feature>
<keyword evidence="9" id="KW-1185">Reference proteome</keyword>
<feature type="transmembrane region" description="Helical" evidence="6">
    <location>
        <begin position="346"/>
        <end position="365"/>
    </location>
</feature>
<feature type="transmembrane region" description="Helical" evidence="6">
    <location>
        <begin position="156"/>
        <end position="176"/>
    </location>
</feature>
<dbReference type="RefSeq" id="WP_130424604.1">
    <property type="nucleotide sequence ID" value="NZ_SHKW01000003.1"/>
</dbReference>
<dbReference type="Gene3D" id="1.20.1720.10">
    <property type="entry name" value="Multidrug resistance protein D"/>
    <property type="match status" value="1"/>
</dbReference>
<dbReference type="Gene3D" id="1.20.1250.20">
    <property type="entry name" value="MFS general substrate transporter like domains"/>
    <property type="match status" value="1"/>
</dbReference>
<feature type="transmembrane region" description="Helical" evidence="6">
    <location>
        <begin position="117"/>
        <end position="135"/>
    </location>
</feature>
<evidence type="ECO:0000256" key="5">
    <source>
        <dbReference type="ARBA" id="ARBA00023136"/>
    </source>
</evidence>
<dbReference type="EMBL" id="SHKW01000003">
    <property type="protein sequence ID" value="RZU35300.1"/>
    <property type="molecule type" value="Genomic_DNA"/>
</dbReference>
<feature type="transmembrane region" description="Helical" evidence="6">
    <location>
        <begin position="287"/>
        <end position="308"/>
    </location>
</feature>
<feature type="transmembrane region" description="Helical" evidence="6">
    <location>
        <begin position="182"/>
        <end position="204"/>
    </location>
</feature>
<dbReference type="PANTHER" id="PTHR23501:SF191">
    <property type="entry name" value="VACUOLAR BASIC AMINO ACID TRANSPORTER 4"/>
    <property type="match status" value="1"/>
</dbReference>
<feature type="transmembrane region" description="Helical" evidence="6">
    <location>
        <begin position="443"/>
        <end position="460"/>
    </location>
</feature>
<dbReference type="GO" id="GO:0022857">
    <property type="term" value="F:transmembrane transporter activity"/>
    <property type="evidence" value="ECO:0007669"/>
    <property type="project" value="InterPro"/>
</dbReference>
<dbReference type="GO" id="GO:0005886">
    <property type="term" value="C:plasma membrane"/>
    <property type="evidence" value="ECO:0007669"/>
    <property type="project" value="TreeGrafter"/>
</dbReference>
<evidence type="ECO:0000256" key="6">
    <source>
        <dbReference type="SAM" id="Phobius"/>
    </source>
</evidence>
<comment type="subcellular location">
    <subcellularLocation>
        <location evidence="1">Endomembrane system</location>
        <topology evidence="1">Multi-pass membrane protein</topology>
    </subcellularLocation>
</comment>
<dbReference type="InterPro" id="IPR020846">
    <property type="entry name" value="MFS_dom"/>
</dbReference>
<name>A0A4Q7YDW1_9BACT</name>
<dbReference type="SUPFAM" id="SSF103473">
    <property type="entry name" value="MFS general substrate transporter"/>
    <property type="match status" value="1"/>
</dbReference>
<evidence type="ECO:0000313" key="9">
    <source>
        <dbReference type="Proteomes" id="UP000292958"/>
    </source>
</evidence>
<keyword evidence="5 6" id="KW-0472">Membrane</keyword>
<evidence type="ECO:0000256" key="2">
    <source>
        <dbReference type="ARBA" id="ARBA00022448"/>
    </source>
</evidence>
<feature type="transmembrane region" description="Helical" evidence="6">
    <location>
        <begin position="410"/>
        <end position="431"/>
    </location>
</feature>
<keyword evidence="3 6" id="KW-0812">Transmembrane</keyword>
<feature type="transmembrane region" description="Helical" evidence="6">
    <location>
        <begin position="93"/>
        <end position="111"/>
    </location>
</feature>
<evidence type="ECO:0000313" key="8">
    <source>
        <dbReference type="EMBL" id="RZU35300.1"/>
    </source>
</evidence>
<dbReference type="PANTHER" id="PTHR23501">
    <property type="entry name" value="MAJOR FACILITATOR SUPERFAMILY"/>
    <property type="match status" value="1"/>
</dbReference>
<protein>
    <submittedName>
        <fullName evidence="8">MFS transporter</fullName>
    </submittedName>
</protein>
<proteinExistence type="predicted"/>
<dbReference type="Pfam" id="PF07690">
    <property type="entry name" value="MFS_1"/>
    <property type="match status" value="1"/>
</dbReference>
<accession>A0A4Q7YDW1</accession>
<dbReference type="AlphaFoldDB" id="A0A4Q7YDW1"/>
<evidence type="ECO:0000256" key="1">
    <source>
        <dbReference type="ARBA" id="ARBA00004127"/>
    </source>
</evidence>
<evidence type="ECO:0000256" key="4">
    <source>
        <dbReference type="ARBA" id="ARBA00022989"/>
    </source>
</evidence>
<feature type="transmembrane region" description="Helical" evidence="6">
    <location>
        <begin position="371"/>
        <end position="398"/>
    </location>
</feature>
<dbReference type="GO" id="GO:0012505">
    <property type="term" value="C:endomembrane system"/>
    <property type="evidence" value="ECO:0007669"/>
    <property type="project" value="UniProtKB-SubCell"/>
</dbReference>
<dbReference type="InterPro" id="IPR036259">
    <property type="entry name" value="MFS_trans_sf"/>
</dbReference>
<gene>
    <name evidence="8" type="ORF">BDD14_6072</name>
</gene>
<dbReference type="Proteomes" id="UP000292958">
    <property type="component" value="Unassembled WGS sequence"/>
</dbReference>
<keyword evidence="2" id="KW-0813">Transport</keyword>